<proteinExistence type="predicted"/>
<reference evidence="1" key="1">
    <citation type="submission" date="2024-07" db="EMBL/GenBank/DDBJ databases">
        <authorList>
            <person name="Yu S.T."/>
        </authorList>
    </citation>
    <scope>NUCLEOTIDE SEQUENCE</scope>
    <source>
        <strain evidence="1">R28</strain>
    </source>
</reference>
<protein>
    <recommendedName>
        <fullName evidence="2">Nucleoside diphosphate kinase</fullName>
    </recommendedName>
</protein>
<name>A0AB39Q8P0_9ACTN</name>
<dbReference type="Gene3D" id="3.30.70.141">
    <property type="entry name" value="Nucleoside diphosphate kinase-like domain"/>
    <property type="match status" value="1"/>
</dbReference>
<evidence type="ECO:0008006" key="2">
    <source>
        <dbReference type="Google" id="ProtNLM"/>
    </source>
</evidence>
<dbReference type="AlphaFoldDB" id="A0AB39Q8P0"/>
<dbReference type="InterPro" id="IPR036850">
    <property type="entry name" value="NDK-like_dom_sf"/>
</dbReference>
<accession>A0AB39Q8P0</accession>
<organism evidence="1">
    <name type="scientific">Streptomyces sp. R28</name>
    <dbReference type="NCBI Taxonomy" id="3238628"/>
    <lineage>
        <taxon>Bacteria</taxon>
        <taxon>Bacillati</taxon>
        <taxon>Actinomycetota</taxon>
        <taxon>Actinomycetes</taxon>
        <taxon>Kitasatosporales</taxon>
        <taxon>Streptomycetaceae</taxon>
        <taxon>Streptomyces</taxon>
    </lineage>
</organism>
<dbReference type="SUPFAM" id="SSF54919">
    <property type="entry name" value="Nucleoside diphosphate kinase, NDK"/>
    <property type="match status" value="1"/>
</dbReference>
<gene>
    <name evidence="1" type="ORF">AB5J49_38005</name>
</gene>
<dbReference type="RefSeq" id="WP_369173394.1">
    <property type="nucleotide sequence ID" value="NZ_CP163439.1"/>
</dbReference>
<evidence type="ECO:0000313" key="1">
    <source>
        <dbReference type="EMBL" id="XDQ38691.1"/>
    </source>
</evidence>
<sequence length="323" mass="35554">MAATALNTLTADPAKREVYRYDTYAREGLRSFADVAELRRSHDFTFVVLKPDAIAGRRCELILGILRDEGWLPAAATTIRFDPLLTRELWRYQFNAASAQRIDVVDHLLGSGPALLVLLYDTRRPAWMPASVRLTAAKGSADPEAAQHSDLRTRIGRVNGLLNFIHTADDPADVIRELQLFSYQTGWDWCRGALSGSGPQAADWSQQTDPAHALLDTVHAAVPAHDLDVYAALSRLSEGTGRWASLAQRAGTSAQVGEWLAELRQGAMPDGAARWDVLTVATQWIDCNEHDVAPILPTSSAAAWRADTDERLLTEQEVESCRV</sequence>
<dbReference type="EMBL" id="CP163439">
    <property type="protein sequence ID" value="XDQ38691.1"/>
    <property type="molecule type" value="Genomic_DNA"/>
</dbReference>